<organism evidence="6 7">
    <name type="scientific">Telmatocola sphagniphila</name>
    <dbReference type="NCBI Taxonomy" id="1123043"/>
    <lineage>
        <taxon>Bacteria</taxon>
        <taxon>Pseudomonadati</taxon>
        <taxon>Planctomycetota</taxon>
        <taxon>Planctomycetia</taxon>
        <taxon>Gemmatales</taxon>
        <taxon>Gemmataceae</taxon>
    </lineage>
</organism>
<dbReference type="CDD" id="cd03801">
    <property type="entry name" value="GT4_PimA-like"/>
    <property type="match status" value="1"/>
</dbReference>
<evidence type="ECO:0000313" key="7">
    <source>
        <dbReference type="Proteomes" id="UP000676194"/>
    </source>
</evidence>
<dbReference type="Pfam" id="PF00534">
    <property type="entry name" value="Glycos_transf_1"/>
    <property type="match status" value="1"/>
</dbReference>
<evidence type="ECO:0000256" key="3">
    <source>
        <dbReference type="ARBA" id="ARBA00022679"/>
    </source>
</evidence>
<evidence type="ECO:0000256" key="2">
    <source>
        <dbReference type="ARBA" id="ARBA00022676"/>
    </source>
</evidence>
<sequence>MEPEFALCFHGRLWDELHATGVVVHHMEAVRLSRFLTIFRARTLLKRLLVKSKFDVIMIHGAWPYVVFAPVVKSTGIKLVAGVHDRLDRKGFINRWASRTSPDLIIANSKFTEEPAAKLFGGRQSRVIYLPVNKPPRNKDGDSLRRTIRSGLDTPQDSVVILQACRLERWKGHSVTIEALGQLKDLPGWRAWIAGGVQKSNESDYMKELRDLATRYGISERVHFLGQRSDVPSLMAAADIYCQPNTSPEPFGLVYIEALLAGLPVIGSSSGGAAEIFSCDCSISCKQGDTEAVGKAMKRLITDRELRKKMSEAGAVRATHLCDASNQMNKLYKALQSLST</sequence>
<proteinExistence type="inferred from homology"/>
<evidence type="ECO:0000313" key="6">
    <source>
        <dbReference type="EMBL" id="QVL33799.1"/>
    </source>
</evidence>
<evidence type="ECO:0000259" key="5">
    <source>
        <dbReference type="Pfam" id="PF13439"/>
    </source>
</evidence>
<evidence type="ECO:0000256" key="1">
    <source>
        <dbReference type="ARBA" id="ARBA00009481"/>
    </source>
</evidence>
<feature type="domain" description="Glycosyltransferase subfamily 4-like N-terminal" evidence="5">
    <location>
        <begin position="19"/>
        <end position="133"/>
    </location>
</feature>
<comment type="similarity">
    <text evidence="1">Belongs to the glycosyltransferase group 1 family. Glycosyltransferase 4 subfamily.</text>
</comment>
<dbReference type="AlphaFoldDB" id="A0A8E6EUJ8"/>
<keyword evidence="3" id="KW-0808">Transferase</keyword>
<name>A0A8E6EUJ8_9BACT</name>
<dbReference type="Proteomes" id="UP000676194">
    <property type="component" value="Chromosome"/>
</dbReference>
<gene>
    <name evidence="6" type="ORF">KIH39_07795</name>
</gene>
<evidence type="ECO:0000259" key="4">
    <source>
        <dbReference type="Pfam" id="PF00534"/>
    </source>
</evidence>
<dbReference type="GO" id="GO:0016757">
    <property type="term" value="F:glycosyltransferase activity"/>
    <property type="evidence" value="ECO:0007669"/>
    <property type="project" value="UniProtKB-KW"/>
</dbReference>
<keyword evidence="7" id="KW-1185">Reference proteome</keyword>
<dbReference type="EMBL" id="CP074694">
    <property type="protein sequence ID" value="QVL33799.1"/>
    <property type="molecule type" value="Genomic_DNA"/>
</dbReference>
<dbReference type="KEGG" id="tsph:KIH39_07795"/>
<feature type="domain" description="Glycosyl transferase family 1" evidence="4">
    <location>
        <begin position="146"/>
        <end position="314"/>
    </location>
</feature>
<keyword evidence="2" id="KW-0328">Glycosyltransferase</keyword>
<dbReference type="Pfam" id="PF13439">
    <property type="entry name" value="Glyco_transf_4"/>
    <property type="match status" value="1"/>
</dbReference>
<dbReference type="SUPFAM" id="SSF53756">
    <property type="entry name" value="UDP-Glycosyltransferase/glycogen phosphorylase"/>
    <property type="match status" value="1"/>
</dbReference>
<dbReference type="InterPro" id="IPR001296">
    <property type="entry name" value="Glyco_trans_1"/>
</dbReference>
<dbReference type="PANTHER" id="PTHR12526">
    <property type="entry name" value="GLYCOSYLTRANSFERASE"/>
    <property type="match status" value="1"/>
</dbReference>
<dbReference type="PANTHER" id="PTHR12526:SF640">
    <property type="entry name" value="COLANIC ACID BIOSYNTHESIS GLYCOSYLTRANSFERASE WCAL-RELATED"/>
    <property type="match status" value="1"/>
</dbReference>
<dbReference type="Gene3D" id="3.40.50.2000">
    <property type="entry name" value="Glycogen Phosphorylase B"/>
    <property type="match status" value="2"/>
</dbReference>
<reference evidence="6" key="1">
    <citation type="submission" date="2021-05" db="EMBL/GenBank/DDBJ databases">
        <title>Complete genome sequence of the cellulolytic planctomycete Telmatocola sphagniphila SP2T and characterization of the first cellulase from planctomycetes.</title>
        <authorList>
            <person name="Rakitin A.L."/>
            <person name="Beletsky A.V."/>
            <person name="Naumoff D.G."/>
            <person name="Kulichevskaya I.S."/>
            <person name="Mardanov A.V."/>
            <person name="Ravin N.V."/>
            <person name="Dedysh S.N."/>
        </authorList>
    </citation>
    <scope>NUCLEOTIDE SEQUENCE</scope>
    <source>
        <strain evidence="6">SP2T</strain>
    </source>
</reference>
<dbReference type="InterPro" id="IPR028098">
    <property type="entry name" value="Glyco_trans_4-like_N"/>
</dbReference>
<accession>A0A8E6EUJ8</accession>
<protein>
    <submittedName>
        <fullName evidence="6">Glycosyltransferase family 4 protein</fullName>
    </submittedName>
</protein>